<name>A0A0V0QI31_PSEPJ</name>
<dbReference type="GO" id="GO:0032543">
    <property type="term" value="P:mitochondrial translation"/>
    <property type="evidence" value="ECO:0007669"/>
    <property type="project" value="TreeGrafter"/>
</dbReference>
<dbReference type="EMBL" id="LDAU01000162">
    <property type="protein sequence ID" value="KRX01844.1"/>
    <property type="molecule type" value="Genomic_DNA"/>
</dbReference>
<organism evidence="5 6">
    <name type="scientific">Pseudocohnilembus persalinus</name>
    <name type="common">Ciliate</name>
    <dbReference type="NCBI Taxonomy" id="266149"/>
    <lineage>
        <taxon>Eukaryota</taxon>
        <taxon>Sar</taxon>
        <taxon>Alveolata</taxon>
        <taxon>Ciliophora</taxon>
        <taxon>Intramacronucleata</taxon>
        <taxon>Oligohymenophorea</taxon>
        <taxon>Scuticociliatia</taxon>
        <taxon>Philasterida</taxon>
        <taxon>Pseudocohnilembidae</taxon>
        <taxon>Pseudocohnilembus</taxon>
    </lineage>
</organism>
<proteinExistence type="inferred from homology"/>
<evidence type="ECO:0000256" key="1">
    <source>
        <dbReference type="ARBA" id="ARBA00006700"/>
    </source>
</evidence>
<evidence type="ECO:0000256" key="3">
    <source>
        <dbReference type="ARBA" id="ARBA00023274"/>
    </source>
</evidence>
<dbReference type="Gene3D" id="3.30.70.330">
    <property type="match status" value="1"/>
</dbReference>
<dbReference type="PANTHER" id="PTHR12059:SF5">
    <property type="entry name" value="LARGE RIBOSOMAL SUBUNIT PROTEIN UL23M"/>
    <property type="match status" value="1"/>
</dbReference>
<dbReference type="PANTHER" id="PTHR12059">
    <property type="entry name" value="RIBOSOMAL PROTEIN L23-RELATED"/>
    <property type="match status" value="1"/>
</dbReference>
<dbReference type="GO" id="GO:0005762">
    <property type="term" value="C:mitochondrial large ribosomal subunit"/>
    <property type="evidence" value="ECO:0007669"/>
    <property type="project" value="TreeGrafter"/>
</dbReference>
<dbReference type="InterPro" id="IPR012678">
    <property type="entry name" value="Ribosomal_uL23/eL15/eS24_sf"/>
</dbReference>
<dbReference type="InterPro" id="IPR013025">
    <property type="entry name" value="Ribosomal_uL23-like"/>
</dbReference>
<comment type="similarity">
    <text evidence="1">Belongs to the universal ribosomal protein uL23 family.</text>
</comment>
<keyword evidence="6" id="KW-1185">Reference proteome</keyword>
<dbReference type="InterPro" id="IPR012677">
    <property type="entry name" value="Nucleotide-bd_a/b_plait_sf"/>
</dbReference>
<dbReference type="Proteomes" id="UP000054937">
    <property type="component" value="Unassembled WGS sequence"/>
</dbReference>
<accession>A0A0V0QI31</accession>
<evidence type="ECO:0000313" key="5">
    <source>
        <dbReference type="EMBL" id="KRX01844.1"/>
    </source>
</evidence>
<reference evidence="5 6" key="1">
    <citation type="journal article" date="2015" name="Sci. Rep.">
        <title>Genome of the facultative scuticociliatosis pathogen Pseudocohnilembus persalinus provides insight into its virulence through horizontal gene transfer.</title>
        <authorList>
            <person name="Xiong J."/>
            <person name="Wang G."/>
            <person name="Cheng J."/>
            <person name="Tian M."/>
            <person name="Pan X."/>
            <person name="Warren A."/>
            <person name="Jiang C."/>
            <person name="Yuan D."/>
            <person name="Miao W."/>
        </authorList>
    </citation>
    <scope>NUCLEOTIDE SEQUENCE [LARGE SCALE GENOMIC DNA]</scope>
    <source>
        <strain evidence="5">36N120E</strain>
    </source>
</reference>
<keyword evidence="2 5" id="KW-0689">Ribosomal protein</keyword>
<comment type="caution">
    <text evidence="5">The sequence shown here is derived from an EMBL/GenBank/DDBJ whole genome shotgun (WGS) entry which is preliminary data.</text>
</comment>
<dbReference type="Pfam" id="PF00276">
    <property type="entry name" value="Ribosomal_L23"/>
    <property type="match status" value="1"/>
</dbReference>
<evidence type="ECO:0000256" key="2">
    <source>
        <dbReference type="ARBA" id="ARBA00022980"/>
    </source>
</evidence>
<dbReference type="OMA" id="FLNHEMV"/>
<dbReference type="InParanoid" id="A0A0V0QI31"/>
<evidence type="ECO:0000256" key="4">
    <source>
        <dbReference type="ARBA" id="ARBA00039977"/>
    </source>
</evidence>
<dbReference type="AlphaFoldDB" id="A0A0V0QI31"/>
<dbReference type="GO" id="GO:0003735">
    <property type="term" value="F:structural constituent of ribosome"/>
    <property type="evidence" value="ECO:0007669"/>
    <property type="project" value="InterPro"/>
</dbReference>
<evidence type="ECO:0000313" key="6">
    <source>
        <dbReference type="Proteomes" id="UP000054937"/>
    </source>
</evidence>
<protein>
    <recommendedName>
        <fullName evidence="4">Large ribosomal subunit protein uL23m</fullName>
    </recommendedName>
</protein>
<gene>
    <name evidence="5" type="ORF">PPERSA_00466</name>
</gene>
<keyword evidence="3" id="KW-0687">Ribonucleoprotein</keyword>
<sequence>MQNFRDYCLKPYGLEVQKTSNFKHQRPVEKYVNQTLQLYRAEKPLEKNTVAFKVDLNMQKPEIRQYLKKIYGLELEKVHTLRTNGKIRRNLYGKYFRERDFKKAYVELTEEVDQYYQRAEKL</sequence>
<dbReference type="OrthoDB" id="275582at2759"/>
<dbReference type="SUPFAM" id="SSF54189">
    <property type="entry name" value="Ribosomal proteins S24e, L23 and L15e"/>
    <property type="match status" value="1"/>
</dbReference>